<evidence type="ECO:0000256" key="3">
    <source>
        <dbReference type="ARBA" id="ARBA00022692"/>
    </source>
</evidence>
<feature type="transmembrane region" description="Helical" evidence="6">
    <location>
        <begin position="76"/>
        <end position="98"/>
    </location>
</feature>
<dbReference type="AlphaFoldDB" id="A0A644WK83"/>
<evidence type="ECO:0000256" key="1">
    <source>
        <dbReference type="ARBA" id="ARBA00004141"/>
    </source>
</evidence>
<evidence type="ECO:0000256" key="6">
    <source>
        <dbReference type="SAM" id="Phobius"/>
    </source>
</evidence>
<comment type="caution">
    <text evidence="7">The sequence shown here is derived from an EMBL/GenBank/DDBJ whole genome shotgun (WGS) entry which is preliminary data.</text>
</comment>
<evidence type="ECO:0000256" key="5">
    <source>
        <dbReference type="ARBA" id="ARBA00023136"/>
    </source>
</evidence>
<dbReference type="GO" id="GO:0055085">
    <property type="term" value="P:transmembrane transport"/>
    <property type="evidence" value="ECO:0007669"/>
    <property type="project" value="TreeGrafter"/>
</dbReference>
<dbReference type="PANTHER" id="PTHR21716">
    <property type="entry name" value="TRANSMEMBRANE PROTEIN"/>
    <property type="match status" value="1"/>
</dbReference>
<feature type="transmembrane region" description="Helical" evidence="6">
    <location>
        <begin position="163"/>
        <end position="188"/>
    </location>
</feature>
<evidence type="ECO:0008006" key="8">
    <source>
        <dbReference type="Google" id="ProtNLM"/>
    </source>
</evidence>
<dbReference type="InterPro" id="IPR002549">
    <property type="entry name" value="AI-2E-like"/>
</dbReference>
<dbReference type="Pfam" id="PF01594">
    <property type="entry name" value="AI-2E_transport"/>
    <property type="match status" value="1"/>
</dbReference>
<gene>
    <name evidence="7" type="ORF">SDC9_50264</name>
</gene>
<comment type="similarity">
    <text evidence="2">Belongs to the autoinducer-2 exporter (AI-2E) (TC 2.A.86) family.</text>
</comment>
<keyword evidence="5 6" id="KW-0472">Membrane</keyword>
<reference evidence="7" key="1">
    <citation type="submission" date="2019-08" db="EMBL/GenBank/DDBJ databases">
        <authorList>
            <person name="Kucharzyk K."/>
            <person name="Murdoch R.W."/>
            <person name="Higgins S."/>
            <person name="Loffler F."/>
        </authorList>
    </citation>
    <scope>NUCLEOTIDE SEQUENCE</scope>
</reference>
<feature type="transmembrane region" description="Helical" evidence="6">
    <location>
        <begin position="232"/>
        <end position="253"/>
    </location>
</feature>
<evidence type="ECO:0000313" key="7">
    <source>
        <dbReference type="EMBL" id="MPM03997.1"/>
    </source>
</evidence>
<dbReference type="GO" id="GO:0016020">
    <property type="term" value="C:membrane"/>
    <property type="evidence" value="ECO:0007669"/>
    <property type="project" value="UniProtKB-SubCell"/>
</dbReference>
<feature type="transmembrane region" description="Helical" evidence="6">
    <location>
        <begin position="265"/>
        <end position="284"/>
    </location>
</feature>
<organism evidence="7">
    <name type="scientific">bioreactor metagenome</name>
    <dbReference type="NCBI Taxonomy" id="1076179"/>
    <lineage>
        <taxon>unclassified sequences</taxon>
        <taxon>metagenomes</taxon>
        <taxon>ecological metagenomes</taxon>
    </lineage>
</organism>
<name>A0A644WK83_9ZZZZ</name>
<comment type="subcellular location">
    <subcellularLocation>
        <location evidence="1">Membrane</location>
        <topology evidence="1">Multi-pass membrane protein</topology>
    </subcellularLocation>
</comment>
<feature type="transmembrane region" description="Helical" evidence="6">
    <location>
        <begin position="36"/>
        <end position="55"/>
    </location>
</feature>
<evidence type="ECO:0000256" key="2">
    <source>
        <dbReference type="ARBA" id="ARBA00009773"/>
    </source>
</evidence>
<protein>
    <recommendedName>
        <fullName evidence="8">AI-2E family transporter</fullName>
    </recommendedName>
</protein>
<keyword evidence="3 6" id="KW-0812">Transmembrane</keyword>
<keyword evidence="4 6" id="KW-1133">Transmembrane helix</keyword>
<evidence type="ECO:0000256" key="4">
    <source>
        <dbReference type="ARBA" id="ARBA00022989"/>
    </source>
</evidence>
<dbReference type="PANTHER" id="PTHR21716:SF66">
    <property type="entry name" value="TRANSPORT PROTEIN SLL0063-RELATED"/>
    <property type="match status" value="1"/>
</dbReference>
<dbReference type="EMBL" id="VSSQ01001000">
    <property type="protein sequence ID" value="MPM03997.1"/>
    <property type="molecule type" value="Genomic_DNA"/>
</dbReference>
<feature type="transmembrane region" description="Helical" evidence="6">
    <location>
        <begin position="291"/>
        <end position="310"/>
    </location>
</feature>
<feature type="transmembrane region" description="Helical" evidence="6">
    <location>
        <begin position="12"/>
        <end position="30"/>
    </location>
</feature>
<sequence length="362" mass="39362">MDKHTYRKILQLLIIGAVFALLVVYFPVALQVVSKLMQLLTPLLLGVVIAYLVDIPAKKLETRFLKRIKKPMVGRVLATLISLFLFLLIITGVLVLLLPQLGVAIKQFGTNLPVLYQESVQSLEQLMSRRPELAQGFAFLETYATAAIEQVKASSPKIADYTISLLGGAVSGVATSLIALIFSLYLLFGKHRLVGQLSYLSDRFIPEQYNRKLMAVLSVANTTFSKFFTGQFLEAVILGTLCTLGMLLFRFPYALTVGSVVGMTALIPLVGAYLGGAIGFVLIFGQSLRLALFFLLFLVILQQLEGNIIYPRVVGGSVGLPGVWVFASVLLGAGLFGIPGVLFGVPLAATVYQLLKQQKEAS</sequence>
<accession>A0A644WK83</accession>
<feature type="transmembrane region" description="Helical" evidence="6">
    <location>
        <begin position="322"/>
        <end position="355"/>
    </location>
</feature>
<proteinExistence type="inferred from homology"/>